<dbReference type="Pfam" id="PF00400">
    <property type="entry name" value="WD40"/>
    <property type="match status" value="2"/>
</dbReference>
<dbReference type="AlphaFoldDB" id="A0AA85FZ08"/>
<evidence type="ECO:0000256" key="2">
    <source>
        <dbReference type="ARBA" id="ARBA00022574"/>
    </source>
</evidence>
<dbReference type="PROSITE" id="PS50082">
    <property type="entry name" value="WD_REPEATS_2"/>
    <property type="match status" value="1"/>
</dbReference>
<keyword evidence="2 8" id="KW-0853">WD repeat</keyword>
<dbReference type="InterPro" id="IPR015943">
    <property type="entry name" value="WD40/YVTN_repeat-like_dom_sf"/>
</dbReference>
<evidence type="ECO:0000256" key="4">
    <source>
        <dbReference type="ARBA" id="ARBA00022801"/>
    </source>
</evidence>
<protein>
    <recommendedName>
        <fullName evidence="6">methylated diphthine methylhydrolase</fullName>
        <ecNumber evidence="6">3.1.1.97</ecNumber>
    </recommendedName>
</protein>
<reference evidence="9" key="1">
    <citation type="submission" date="2022-06" db="EMBL/GenBank/DDBJ databases">
        <authorList>
            <person name="Berger JAMES D."/>
            <person name="Berger JAMES D."/>
        </authorList>
    </citation>
    <scope>NUCLEOTIDE SEQUENCE [LARGE SCALE GENOMIC DNA]</scope>
</reference>
<organism evidence="9 10">
    <name type="scientific">Schistosoma rodhaini</name>
    <dbReference type="NCBI Taxonomy" id="6188"/>
    <lineage>
        <taxon>Eukaryota</taxon>
        <taxon>Metazoa</taxon>
        <taxon>Spiralia</taxon>
        <taxon>Lophotrochozoa</taxon>
        <taxon>Platyhelminthes</taxon>
        <taxon>Trematoda</taxon>
        <taxon>Digenea</taxon>
        <taxon>Strigeidida</taxon>
        <taxon>Schistosomatoidea</taxon>
        <taxon>Schistosomatidae</taxon>
        <taxon>Schistosoma</taxon>
    </lineage>
</organism>
<dbReference type="InterPro" id="IPR052415">
    <property type="entry name" value="Diphthine_MTase"/>
</dbReference>
<dbReference type="InterPro" id="IPR001680">
    <property type="entry name" value="WD40_rpt"/>
</dbReference>
<evidence type="ECO:0000256" key="1">
    <source>
        <dbReference type="ARBA" id="ARBA00005156"/>
    </source>
</evidence>
<dbReference type="SMART" id="SM00320">
    <property type="entry name" value="WD40"/>
    <property type="match status" value="4"/>
</dbReference>
<dbReference type="InterPro" id="IPR036322">
    <property type="entry name" value="WD40_repeat_dom_sf"/>
</dbReference>
<sequence>MKYSWKEQSKYVAEYHTDTVEFCSDGSMALCGSYELNSDTHERLGGLLLFSRVSTDYQYVLSSNISCSGVLDISWLNGNVAIGALANGSTKLWNCTDDSPSIIELMDFPVSDHILLSVDACSDRFVFSDSGGNISVWKIDTSSCSSPQLINKWPGHEFEAWCACLNKWNSEIVFTGSDDSKCCVWDLRKECKKPLNIIRHSVGVCSIQNYPDVDYSISTGSYDDTLYLWDLRMIHSSNKFTDTTTTPLQKCQFDGGVWRHKWGPQNYVIVSAIHDGFAVAHLPLRSPFNHKAEDKEDSVYKFRLTNEQLAYGIDWSFNHKINQLKSDFIKSTVVSCSFYDNTIEFGELIVKL</sequence>
<dbReference type="PROSITE" id="PS00678">
    <property type="entry name" value="WD_REPEATS_1"/>
    <property type="match status" value="1"/>
</dbReference>
<proteinExistence type="inferred from homology"/>
<dbReference type="PANTHER" id="PTHR46042">
    <property type="entry name" value="DIPHTHINE METHYLTRANSFERASE"/>
    <property type="match status" value="1"/>
</dbReference>
<comment type="similarity">
    <text evidence="5">Belongs to the DPH7 family.</text>
</comment>
<comment type="pathway">
    <text evidence="1">Protein modification; peptidyl-diphthamide biosynthesis.</text>
</comment>
<dbReference type="PANTHER" id="PTHR46042:SF1">
    <property type="entry name" value="DIPHTHINE METHYLTRANSFERASE"/>
    <property type="match status" value="1"/>
</dbReference>
<reference evidence="10" key="2">
    <citation type="submission" date="2023-11" db="UniProtKB">
        <authorList>
            <consortium name="WormBaseParasite"/>
        </authorList>
    </citation>
    <scope>IDENTIFICATION</scope>
</reference>
<evidence type="ECO:0000256" key="7">
    <source>
        <dbReference type="ARBA" id="ARBA00047551"/>
    </source>
</evidence>
<dbReference type="WBParaSite" id="SRDH1_67780.1">
    <property type="protein sequence ID" value="SRDH1_67780.1"/>
    <property type="gene ID" value="SRDH1_67780"/>
</dbReference>
<evidence type="ECO:0000256" key="6">
    <source>
        <dbReference type="ARBA" id="ARBA00039131"/>
    </source>
</evidence>
<evidence type="ECO:0000313" key="10">
    <source>
        <dbReference type="WBParaSite" id="SRDH1_67780.1"/>
    </source>
</evidence>
<dbReference type="InterPro" id="IPR019775">
    <property type="entry name" value="WD40_repeat_CS"/>
</dbReference>
<dbReference type="GO" id="GO:0017183">
    <property type="term" value="P:protein histidyl modification to diphthamide"/>
    <property type="evidence" value="ECO:0007669"/>
    <property type="project" value="TreeGrafter"/>
</dbReference>
<keyword evidence="9" id="KW-1185">Reference proteome</keyword>
<evidence type="ECO:0000313" key="9">
    <source>
        <dbReference type="Proteomes" id="UP000050792"/>
    </source>
</evidence>
<dbReference type="Proteomes" id="UP000050792">
    <property type="component" value="Unassembled WGS sequence"/>
</dbReference>
<comment type="catalytic activity">
    <reaction evidence="7">
        <text>diphthine methyl ester-[translation elongation factor 2] + H2O = diphthine-[translation elongation factor 2] + methanol + H(+)</text>
        <dbReference type="Rhea" id="RHEA:42656"/>
        <dbReference type="Rhea" id="RHEA-COMP:10172"/>
        <dbReference type="Rhea" id="RHEA-COMP:10173"/>
        <dbReference type="ChEBI" id="CHEBI:15377"/>
        <dbReference type="ChEBI" id="CHEBI:15378"/>
        <dbReference type="ChEBI" id="CHEBI:17790"/>
        <dbReference type="ChEBI" id="CHEBI:79005"/>
        <dbReference type="ChEBI" id="CHEBI:82696"/>
        <dbReference type="EC" id="3.1.1.97"/>
    </reaction>
</comment>
<dbReference type="GO" id="GO:0061685">
    <property type="term" value="F:diphthine methylesterase activity"/>
    <property type="evidence" value="ECO:0007669"/>
    <property type="project" value="UniProtKB-EC"/>
</dbReference>
<feature type="repeat" description="WD" evidence="8">
    <location>
        <begin position="197"/>
        <end position="232"/>
    </location>
</feature>
<keyword evidence="4" id="KW-0378">Hydrolase</keyword>
<evidence type="ECO:0000256" key="5">
    <source>
        <dbReference type="ARBA" id="ARBA00038092"/>
    </source>
</evidence>
<dbReference type="Gene3D" id="2.130.10.10">
    <property type="entry name" value="YVTN repeat-like/Quinoprotein amine dehydrogenase"/>
    <property type="match status" value="1"/>
</dbReference>
<evidence type="ECO:0000256" key="3">
    <source>
        <dbReference type="ARBA" id="ARBA00022737"/>
    </source>
</evidence>
<name>A0AA85FZ08_9TREM</name>
<dbReference type="SUPFAM" id="SSF50978">
    <property type="entry name" value="WD40 repeat-like"/>
    <property type="match status" value="1"/>
</dbReference>
<dbReference type="EC" id="3.1.1.97" evidence="6"/>
<evidence type="ECO:0000256" key="8">
    <source>
        <dbReference type="PROSITE-ProRule" id="PRU00221"/>
    </source>
</evidence>
<accession>A0AA85FZ08</accession>
<dbReference type="GO" id="GO:0005737">
    <property type="term" value="C:cytoplasm"/>
    <property type="evidence" value="ECO:0007669"/>
    <property type="project" value="TreeGrafter"/>
</dbReference>
<keyword evidence="3" id="KW-0677">Repeat</keyword>